<sequence length="474" mass="51235">MPRRQIRLAAADGGEVRAGLARIREELDIAPEFPPEVLAEAAAASAGDGPRTDRTDLAFVTIDPPGSMDLDQALFIERDGTGFRVHYAIADVATFVRPGGAIDLEAHRRGVTMYGPDVRTPLHPPTLSEGAASLLPDGDRPAILWTMRVDSAGEGVAVECSRALVRSRARLDYASVQASLDNGTAEEPLVLLREFGLLREERERVRGGVTLPIPDQEVVESGDDWTLRYRAPLLVEGWNAQVSLMTGMAAAELMLSGKIGVLRTLPPADPRDLERLRRTAKALRVPWPDGTTYAAFIRTLDPKEPAHAALLTSSTVLLRGAGYTSFAGDLPDQPLHAALASEYSHVTAPLRRLVDRYALETCVALSGGAAVPEWVRAALETVPKEMNEADGRSHKYERMVLDLVEAELLKGHEGATFDGVVVDVEKDGSRGHVQLQSPAVEGTLVGTSLPLGERVTVRLEEANVAKRSLRFVLP</sequence>
<proteinExistence type="predicted"/>
<protein>
    <submittedName>
        <fullName evidence="2">RNB domain-containing ribonuclease</fullName>
    </submittedName>
</protein>
<accession>A0ABV7YBS5</accession>
<gene>
    <name evidence="2" type="ORF">ACFOUW_14540</name>
</gene>
<feature type="domain" description="RNB" evidence="1">
    <location>
        <begin position="51"/>
        <end position="368"/>
    </location>
</feature>
<dbReference type="SUPFAM" id="SSF50249">
    <property type="entry name" value="Nucleic acid-binding proteins"/>
    <property type="match status" value="1"/>
</dbReference>
<dbReference type="RefSeq" id="WP_205120604.1">
    <property type="nucleotide sequence ID" value="NZ_JAFBCM010000001.1"/>
</dbReference>
<evidence type="ECO:0000313" key="3">
    <source>
        <dbReference type="Proteomes" id="UP001595699"/>
    </source>
</evidence>
<dbReference type="InterPro" id="IPR012340">
    <property type="entry name" value="NA-bd_OB-fold"/>
</dbReference>
<evidence type="ECO:0000259" key="1">
    <source>
        <dbReference type="SMART" id="SM00955"/>
    </source>
</evidence>
<dbReference type="Pfam" id="PF18614">
    <property type="entry name" value="RNase_II_C_S1"/>
    <property type="match status" value="1"/>
</dbReference>
<dbReference type="InterPro" id="IPR040596">
    <property type="entry name" value="RNase_II_C_S1"/>
</dbReference>
<dbReference type="Pfam" id="PF00773">
    <property type="entry name" value="RNB"/>
    <property type="match status" value="1"/>
</dbReference>
<dbReference type="Proteomes" id="UP001595699">
    <property type="component" value="Unassembled WGS sequence"/>
</dbReference>
<organism evidence="2 3">
    <name type="scientific">Tenggerimyces flavus</name>
    <dbReference type="NCBI Taxonomy" id="1708749"/>
    <lineage>
        <taxon>Bacteria</taxon>
        <taxon>Bacillati</taxon>
        <taxon>Actinomycetota</taxon>
        <taxon>Actinomycetes</taxon>
        <taxon>Propionibacteriales</taxon>
        <taxon>Nocardioidaceae</taxon>
        <taxon>Tenggerimyces</taxon>
    </lineage>
</organism>
<name>A0ABV7YBS5_9ACTN</name>
<dbReference type="EMBL" id="JBHRZH010000012">
    <property type="protein sequence ID" value="MFC3762057.1"/>
    <property type="molecule type" value="Genomic_DNA"/>
</dbReference>
<dbReference type="PANTHER" id="PTHR23355:SF9">
    <property type="entry name" value="DIS3-LIKE EXONUCLEASE 2"/>
    <property type="match status" value="1"/>
</dbReference>
<reference evidence="3" key="1">
    <citation type="journal article" date="2019" name="Int. J. Syst. Evol. Microbiol.">
        <title>The Global Catalogue of Microorganisms (GCM) 10K type strain sequencing project: providing services to taxonomists for standard genome sequencing and annotation.</title>
        <authorList>
            <consortium name="The Broad Institute Genomics Platform"/>
            <consortium name="The Broad Institute Genome Sequencing Center for Infectious Disease"/>
            <person name="Wu L."/>
            <person name="Ma J."/>
        </authorList>
    </citation>
    <scope>NUCLEOTIDE SEQUENCE [LARGE SCALE GENOMIC DNA]</scope>
    <source>
        <strain evidence="3">CGMCC 4.7241</strain>
    </source>
</reference>
<evidence type="ECO:0000313" key="2">
    <source>
        <dbReference type="EMBL" id="MFC3762057.1"/>
    </source>
</evidence>
<keyword evidence="3" id="KW-1185">Reference proteome</keyword>
<comment type="caution">
    <text evidence="2">The sequence shown here is derived from an EMBL/GenBank/DDBJ whole genome shotgun (WGS) entry which is preliminary data.</text>
</comment>
<dbReference type="InterPro" id="IPR050180">
    <property type="entry name" value="RNR_Ribonuclease"/>
</dbReference>
<dbReference type="SMART" id="SM00955">
    <property type="entry name" value="RNB"/>
    <property type="match status" value="1"/>
</dbReference>
<dbReference type="PANTHER" id="PTHR23355">
    <property type="entry name" value="RIBONUCLEASE"/>
    <property type="match status" value="1"/>
</dbReference>
<dbReference type="InterPro" id="IPR001900">
    <property type="entry name" value="RNase_II/R"/>
</dbReference>